<gene>
    <name evidence="3" type="ORF">PCON_05796</name>
</gene>
<feature type="compositionally biased region" description="Polar residues" evidence="1">
    <location>
        <begin position="277"/>
        <end position="286"/>
    </location>
</feature>
<feature type="region of interest" description="Disordered" evidence="1">
    <location>
        <begin position="208"/>
        <end position="472"/>
    </location>
</feature>
<evidence type="ECO:0000256" key="1">
    <source>
        <dbReference type="SAM" id="MobiDB-lite"/>
    </source>
</evidence>
<evidence type="ECO:0000256" key="2">
    <source>
        <dbReference type="SAM" id="Phobius"/>
    </source>
</evidence>
<protein>
    <submittedName>
        <fullName evidence="3">Uncharacterized protein</fullName>
    </submittedName>
</protein>
<feature type="region of interest" description="Disordered" evidence="1">
    <location>
        <begin position="489"/>
        <end position="509"/>
    </location>
</feature>
<feature type="transmembrane region" description="Helical" evidence="2">
    <location>
        <begin position="176"/>
        <end position="199"/>
    </location>
</feature>
<reference evidence="3 4" key="1">
    <citation type="journal article" date="2013" name="PLoS Genet.">
        <title>The genome and development-dependent transcriptomes of Pyronema confluens: a window into fungal evolution.</title>
        <authorList>
            <person name="Traeger S."/>
            <person name="Altegoer F."/>
            <person name="Freitag M."/>
            <person name="Gabaldon T."/>
            <person name="Kempken F."/>
            <person name="Kumar A."/>
            <person name="Marcet-Houben M."/>
            <person name="Poggeler S."/>
            <person name="Stajich J.E."/>
            <person name="Nowrousian M."/>
        </authorList>
    </citation>
    <scope>NUCLEOTIDE SEQUENCE [LARGE SCALE GENOMIC DNA]</scope>
    <source>
        <strain evidence="4">CBS 100304</strain>
        <tissue evidence="3">Vegetative mycelium</tissue>
    </source>
</reference>
<feature type="compositionally biased region" description="Low complexity" evidence="1">
    <location>
        <begin position="422"/>
        <end position="458"/>
    </location>
</feature>
<proteinExistence type="predicted"/>
<dbReference type="AlphaFoldDB" id="U4L7U6"/>
<keyword evidence="2" id="KW-1133">Transmembrane helix</keyword>
<sequence length="530" mass="57262">MANYTMSTIKSIALPEFIPAARHVDQYTNNCRTRYYCDVHDYGRLTEGGIVMCCDSFVYRDAGVEGKFFDCLEPSGKLERIGRLRNELDLRFPLSLSDVATHKEIICDSKVDPPNATRTGNSGHAISTTFITQTLSSTSTITPPDLSTPTLPAPTTTNQNAGEPTLVGKPSNTNTALVAACSMLGSFLLVGLIGSILYFRFKKKEEQKPDQEPSYYNFRTPPSPSPGKPGTFFQEMSQPTPGPSGSPGHLPIISPDYHHRTSPDDGSPGSWAPNFYQKMSQSNSGESGPHGPYGHCPVVASDHHHTSPEHSPLGNYFGEMTQPISGPSASPGYPDYLHHSTDNPPDNYFRGMPQQIPDHSGSGHHHFILPDHHPPSPGPSPPGPSSPGPLLFRSMPDPTPGYLPFISPDNNSFMEMDHTQCTTIPLDDNNTPPTNNNPSSSLPQPAAPPTSEVEVSPVSEPPATPAVLPAFGPRKQPVTLLSTHDAGDLMTANQRRPSIPESLRNLRDVPPTLPMINPGTPSVWGKEFGG</sequence>
<feature type="compositionally biased region" description="Pro residues" evidence="1">
    <location>
        <begin position="375"/>
        <end position="387"/>
    </location>
</feature>
<feature type="compositionally biased region" description="Low complexity" evidence="1">
    <location>
        <begin position="246"/>
        <end position="255"/>
    </location>
</feature>
<dbReference type="Proteomes" id="UP000018144">
    <property type="component" value="Unassembled WGS sequence"/>
</dbReference>
<dbReference type="EMBL" id="HF935283">
    <property type="protein sequence ID" value="CCX06209.1"/>
    <property type="molecule type" value="Genomic_DNA"/>
</dbReference>
<name>U4L7U6_PYROM</name>
<accession>U4L7U6</accession>
<feature type="compositionally biased region" description="Low complexity" evidence="1">
    <location>
        <begin position="137"/>
        <end position="157"/>
    </location>
</feature>
<feature type="region of interest" description="Disordered" evidence="1">
    <location>
        <begin position="137"/>
        <end position="166"/>
    </location>
</feature>
<evidence type="ECO:0000313" key="4">
    <source>
        <dbReference type="Proteomes" id="UP000018144"/>
    </source>
</evidence>
<organism evidence="3 4">
    <name type="scientific">Pyronema omphalodes (strain CBS 100304)</name>
    <name type="common">Pyronema confluens</name>
    <dbReference type="NCBI Taxonomy" id="1076935"/>
    <lineage>
        <taxon>Eukaryota</taxon>
        <taxon>Fungi</taxon>
        <taxon>Dikarya</taxon>
        <taxon>Ascomycota</taxon>
        <taxon>Pezizomycotina</taxon>
        <taxon>Pezizomycetes</taxon>
        <taxon>Pezizales</taxon>
        <taxon>Pyronemataceae</taxon>
        <taxon>Pyronema</taxon>
    </lineage>
</organism>
<evidence type="ECO:0000313" key="3">
    <source>
        <dbReference type="EMBL" id="CCX06209.1"/>
    </source>
</evidence>
<dbReference type="OrthoDB" id="10653802at2759"/>
<keyword evidence="4" id="KW-1185">Reference proteome</keyword>
<keyword evidence="2" id="KW-0472">Membrane</keyword>
<keyword evidence="2" id="KW-0812">Transmembrane</keyword>